<accession>A0A1I8JR93</accession>
<name>A0A1I8JR93_9PLAT</name>
<dbReference type="Proteomes" id="UP000095280">
    <property type="component" value="Unplaced"/>
</dbReference>
<organism evidence="1 2">
    <name type="scientific">Macrostomum lignano</name>
    <dbReference type="NCBI Taxonomy" id="282301"/>
    <lineage>
        <taxon>Eukaryota</taxon>
        <taxon>Metazoa</taxon>
        <taxon>Spiralia</taxon>
        <taxon>Lophotrochozoa</taxon>
        <taxon>Platyhelminthes</taxon>
        <taxon>Rhabditophora</taxon>
        <taxon>Macrostomorpha</taxon>
        <taxon>Macrostomida</taxon>
        <taxon>Macrostomidae</taxon>
        <taxon>Macrostomum</taxon>
    </lineage>
</organism>
<reference evidence="2" key="1">
    <citation type="submission" date="2016-11" db="UniProtKB">
        <authorList>
            <consortium name="WormBaseParasite"/>
        </authorList>
    </citation>
    <scope>IDENTIFICATION</scope>
</reference>
<evidence type="ECO:0000313" key="2">
    <source>
        <dbReference type="WBParaSite" id="snap_masked-unitig_34106-processed-gene-0.0-mRNA-1"/>
    </source>
</evidence>
<evidence type="ECO:0000313" key="1">
    <source>
        <dbReference type="Proteomes" id="UP000095280"/>
    </source>
</evidence>
<dbReference type="AlphaFoldDB" id="A0A1I8JR93"/>
<keyword evidence="1" id="KW-1185">Reference proteome</keyword>
<sequence>EGYRLSPKPASGRAARYLWHAGLRQKKTIAKEGFRGLYKGMLAPLAGFYAMVDSRFCGGAALSLVQQEGSSPCLVRARSCRSCQHAWPEQCLCSTWQSLWHYNKRLQNFLITLADVTKVFEPLLKRSNCAKASVEFSATNNSSSNRRRQKKDLQCNFSTQGRQFALANSCSARNIVQCLPQSAFYRVGKNYSGNNRCQPSSRPASVTGAVRAAVCKPEFVASLRVLQRRRNPTNQSKSFCCHQKRHIDNVQPPSPTIRLVESTQPTRESRQLQQESIVHANELTALSGDVKQVENWPLAICRGSSASECWNRKVKIDHIHVETVSSVDVMFATAQ</sequence>
<dbReference type="WBParaSite" id="snap_masked-unitig_34106-processed-gene-0.0-mRNA-1">
    <property type="protein sequence ID" value="snap_masked-unitig_34106-processed-gene-0.0-mRNA-1"/>
    <property type="gene ID" value="snap_masked-unitig_34106-processed-gene-0.0"/>
</dbReference>
<protein>
    <submittedName>
        <fullName evidence="2">ADP/ATP translocase</fullName>
    </submittedName>
</protein>
<proteinExistence type="predicted"/>